<reference evidence="3 4" key="1">
    <citation type="submission" date="2019-11" db="EMBL/GenBank/DDBJ databases">
        <title>Gracilibacillus salitolerans sp. nov., a moderate halophile isolated from a saline soil in northwest China.</title>
        <authorList>
            <person name="Gan L."/>
        </authorList>
    </citation>
    <scope>NUCLEOTIDE SEQUENCE [LARGE SCALE GENOMIC DNA]</scope>
    <source>
        <strain evidence="3 4">SCU50</strain>
    </source>
</reference>
<dbReference type="InterPro" id="IPR000683">
    <property type="entry name" value="Gfo/Idh/MocA-like_OxRdtase_N"/>
</dbReference>
<sequence length="339" mass="37505">MLKVAVVGVGNIGKIHCRYYNENPNVELVAACDLIEERAQTIADHYGAQAYQDMGTMLENEEVDIVSIATAGKENGSDHYRPAVMAIEAGKDVLVEKPISNNIEEARSMVRLAAKNNVRLVSNLNHRFVPAAYKGKELIEKGDLGTLLFLNMKLTIQNPNETSPWFHLRALHPHSVDVMRYFAGDIKRVQAFMTKAPGRSIWSTASINLEFASGAVGHLTGSYDMAGRHPIEYCEVAGNRGRFVIDNVYENFTFYPHDSDELLVLRNSIMTGVGSFQETFKNRLDHFVKQVQDGVEPDEMEASGAHALAGQEVIEAAIQSQMANGAVIEVPKTDKEILL</sequence>
<evidence type="ECO:0000313" key="3">
    <source>
        <dbReference type="EMBL" id="QGH36046.1"/>
    </source>
</evidence>
<dbReference type="EMBL" id="CP045915">
    <property type="protein sequence ID" value="QGH36046.1"/>
    <property type="molecule type" value="Genomic_DNA"/>
</dbReference>
<dbReference type="InterPro" id="IPR051450">
    <property type="entry name" value="Gfo/Idh/MocA_Oxidoreductases"/>
</dbReference>
<gene>
    <name evidence="3" type="ORF">GI584_19200</name>
</gene>
<keyword evidence="4" id="KW-1185">Reference proteome</keyword>
<dbReference type="AlphaFoldDB" id="A0A5Q2TMN9"/>
<dbReference type="SUPFAM" id="SSF55347">
    <property type="entry name" value="Glyceraldehyde-3-phosphate dehydrogenase-like, C-terminal domain"/>
    <property type="match status" value="1"/>
</dbReference>
<dbReference type="PANTHER" id="PTHR43377">
    <property type="entry name" value="BILIVERDIN REDUCTASE A"/>
    <property type="match status" value="1"/>
</dbReference>
<dbReference type="Gene3D" id="3.30.360.10">
    <property type="entry name" value="Dihydrodipicolinate Reductase, domain 2"/>
    <property type="match status" value="1"/>
</dbReference>
<dbReference type="SUPFAM" id="SSF51735">
    <property type="entry name" value="NAD(P)-binding Rossmann-fold domains"/>
    <property type="match status" value="1"/>
</dbReference>
<evidence type="ECO:0000259" key="1">
    <source>
        <dbReference type="Pfam" id="PF01408"/>
    </source>
</evidence>
<dbReference type="Gene3D" id="3.40.50.720">
    <property type="entry name" value="NAD(P)-binding Rossmann-like Domain"/>
    <property type="match status" value="1"/>
</dbReference>
<dbReference type="InterPro" id="IPR055170">
    <property type="entry name" value="GFO_IDH_MocA-like_dom"/>
</dbReference>
<accession>A0A5Q2TMN9</accession>
<dbReference type="Proteomes" id="UP000339690">
    <property type="component" value="Chromosome"/>
</dbReference>
<evidence type="ECO:0000313" key="4">
    <source>
        <dbReference type="Proteomes" id="UP000339690"/>
    </source>
</evidence>
<dbReference type="GO" id="GO:0000166">
    <property type="term" value="F:nucleotide binding"/>
    <property type="evidence" value="ECO:0007669"/>
    <property type="project" value="InterPro"/>
</dbReference>
<organism evidence="3 4">
    <name type="scientific">Gracilibacillus salitolerans</name>
    <dbReference type="NCBI Taxonomy" id="2663022"/>
    <lineage>
        <taxon>Bacteria</taxon>
        <taxon>Bacillati</taxon>
        <taxon>Bacillota</taxon>
        <taxon>Bacilli</taxon>
        <taxon>Bacillales</taxon>
        <taxon>Bacillaceae</taxon>
        <taxon>Gracilibacillus</taxon>
    </lineage>
</organism>
<name>A0A5Q2TMN9_9BACI</name>
<feature type="domain" description="GFO/IDH/MocA-like oxidoreductase" evidence="2">
    <location>
        <begin position="136"/>
        <end position="243"/>
    </location>
</feature>
<dbReference type="Pfam" id="PF22725">
    <property type="entry name" value="GFO_IDH_MocA_C3"/>
    <property type="match status" value="1"/>
</dbReference>
<dbReference type="InterPro" id="IPR036291">
    <property type="entry name" value="NAD(P)-bd_dom_sf"/>
</dbReference>
<dbReference type="KEGG" id="grc:GI584_19200"/>
<dbReference type="PANTHER" id="PTHR43377:SF1">
    <property type="entry name" value="BILIVERDIN REDUCTASE A"/>
    <property type="match status" value="1"/>
</dbReference>
<evidence type="ECO:0000259" key="2">
    <source>
        <dbReference type="Pfam" id="PF22725"/>
    </source>
</evidence>
<protein>
    <submittedName>
        <fullName evidence="3">Gfo/Idh/MocA family oxidoreductase</fullName>
    </submittedName>
</protein>
<dbReference type="RefSeq" id="WP_153792245.1">
    <property type="nucleotide sequence ID" value="NZ_CP045915.1"/>
</dbReference>
<feature type="domain" description="Gfo/Idh/MocA-like oxidoreductase N-terminal" evidence="1">
    <location>
        <begin position="2"/>
        <end position="121"/>
    </location>
</feature>
<proteinExistence type="predicted"/>
<dbReference type="Pfam" id="PF01408">
    <property type="entry name" value="GFO_IDH_MocA"/>
    <property type="match status" value="1"/>
</dbReference>